<dbReference type="EMBL" id="FNCZ01000001">
    <property type="protein sequence ID" value="SDG84527.1"/>
    <property type="molecule type" value="Genomic_DNA"/>
</dbReference>
<protein>
    <submittedName>
        <fullName evidence="1">Uncharacterized protein</fullName>
    </submittedName>
</protein>
<dbReference type="AlphaFoldDB" id="A0A1G7XK29"/>
<proteinExistence type="predicted"/>
<accession>A0A1G7XK29</accession>
<dbReference type="RefSeq" id="WP_245710084.1">
    <property type="nucleotide sequence ID" value="NZ_FNCZ01000001.1"/>
</dbReference>
<gene>
    <name evidence="1" type="ORF">SAMN04489796_101742</name>
</gene>
<name>A0A1G7XK29_9FLAO</name>
<organism evidence="1 2">
    <name type="scientific">Winogradskyella thalassocola</name>
    <dbReference type="NCBI Taxonomy" id="262004"/>
    <lineage>
        <taxon>Bacteria</taxon>
        <taxon>Pseudomonadati</taxon>
        <taxon>Bacteroidota</taxon>
        <taxon>Flavobacteriia</taxon>
        <taxon>Flavobacteriales</taxon>
        <taxon>Flavobacteriaceae</taxon>
        <taxon>Winogradskyella</taxon>
    </lineage>
</organism>
<reference evidence="2" key="1">
    <citation type="submission" date="2016-10" db="EMBL/GenBank/DDBJ databases">
        <authorList>
            <person name="Varghese N."/>
            <person name="Submissions S."/>
        </authorList>
    </citation>
    <scope>NUCLEOTIDE SEQUENCE [LARGE SCALE GENOMIC DNA]</scope>
    <source>
        <strain evidence="2">DSM 15363</strain>
    </source>
</reference>
<dbReference type="STRING" id="262004.SAMN04489796_101742"/>
<dbReference type="Proteomes" id="UP000199492">
    <property type="component" value="Unassembled WGS sequence"/>
</dbReference>
<sequence length="97" mass="11130">MQKSSKYRIAVFLTIVFMALISAPTIIASIDDSIDVACFFSITEEEENAHAKLLFDKDHQDSEFIIEEQEVAHLEGYRFKNYPKPHLNLISPPPDFI</sequence>
<evidence type="ECO:0000313" key="1">
    <source>
        <dbReference type="EMBL" id="SDG84527.1"/>
    </source>
</evidence>
<keyword evidence="2" id="KW-1185">Reference proteome</keyword>
<evidence type="ECO:0000313" key="2">
    <source>
        <dbReference type="Proteomes" id="UP000199492"/>
    </source>
</evidence>